<feature type="region of interest" description="Disordered" evidence="1">
    <location>
        <begin position="423"/>
        <end position="444"/>
    </location>
</feature>
<sequence>MSASIQLIAPVPEHSNDASVVKFTHSAPYIPGPYTRSRPPTTLPYLPSLSWFCLQKLAQVGPEQVSCNVDIRLNYQVPISDDAYDLLRALIPSLSLPDFDWAGQDPKVWATLVQIYDNLPPVFRFYEIPLADKYLPLLQRVECTPQFSLVTILELPGCQELSDVTIVNLKHLHTLCAFDASATNLSPHGLKILSGTVQWSDEDQTRKGPWGLRILRLRNCRAIDDKLFPHLSAFLLLSILDLRGTRCHGDAFFPAFQPAPSEEHHLFHPTPLRLCVHHLSSNGELFSSPNVFSFYINTLHHPPTADRAAAQQTHHEDVVVTFNPGSNEFVVGSSREESKPPKRHWRGGVAGESYHAGYRRRPIGQAQFAGPLLPNRLAEEDISLHATRPIPTPWLSEFALYDRIADQELSAHSTRQNIMSFYRSTDIPPPRTSSRGYTYPVEAPLPPSVKDTKLMLYRPPPPWAALQATAPDVPVSKPSAGPPEVITVLSKRKLAEMAGYLEKLNEKRQKMQEQAAAGQSSVCAPETAPLSRNPFRRKAGKQHPDPVPSSSSPAPKQLKAISSLLVPPLPTGLEKDRNKDGVGTSPNESRASTSDSAVRKDPAHDREKITPKVQPKSAFDWNRWGKK</sequence>
<dbReference type="AlphaFoldDB" id="A0A8H7CHW9"/>
<dbReference type="SUPFAM" id="SSF52047">
    <property type="entry name" value="RNI-like"/>
    <property type="match status" value="1"/>
</dbReference>
<evidence type="ECO:0000313" key="3">
    <source>
        <dbReference type="Proteomes" id="UP000620124"/>
    </source>
</evidence>
<name>A0A8H7CHW9_9AGAR</name>
<protein>
    <submittedName>
        <fullName evidence="2">Uncharacterized protein</fullName>
    </submittedName>
</protein>
<dbReference type="EMBL" id="JACAZI010000021">
    <property type="protein sequence ID" value="KAF7338304.1"/>
    <property type="molecule type" value="Genomic_DNA"/>
</dbReference>
<keyword evidence="3" id="KW-1185">Reference proteome</keyword>
<feature type="compositionally biased region" description="Polar residues" evidence="1">
    <location>
        <begin position="584"/>
        <end position="596"/>
    </location>
</feature>
<dbReference type="InterPro" id="IPR032675">
    <property type="entry name" value="LRR_dom_sf"/>
</dbReference>
<gene>
    <name evidence="2" type="ORF">MVEN_02055800</name>
</gene>
<comment type="caution">
    <text evidence="2">The sequence shown here is derived from an EMBL/GenBank/DDBJ whole genome shotgun (WGS) entry which is preliminary data.</text>
</comment>
<accession>A0A8H7CHW9</accession>
<feature type="compositionally biased region" description="Basic and acidic residues" evidence="1">
    <location>
        <begin position="597"/>
        <end position="610"/>
    </location>
</feature>
<dbReference type="Gene3D" id="3.80.10.10">
    <property type="entry name" value="Ribonuclease Inhibitor"/>
    <property type="match status" value="1"/>
</dbReference>
<reference evidence="2" key="1">
    <citation type="submission" date="2020-05" db="EMBL/GenBank/DDBJ databases">
        <title>Mycena genomes resolve the evolution of fungal bioluminescence.</title>
        <authorList>
            <person name="Tsai I.J."/>
        </authorList>
    </citation>
    <scope>NUCLEOTIDE SEQUENCE</scope>
    <source>
        <strain evidence="2">CCC161011</strain>
    </source>
</reference>
<evidence type="ECO:0000313" key="2">
    <source>
        <dbReference type="EMBL" id="KAF7338304.1"/>
    </source>
</evidence>
<evidence type="ECO:0000256" key="1">
    <source>
        <dbReference type="SAM" id="MobiDB-lite"/>
    </source>
</evidence>
<proteinExistence type="predicted"/>
<dbReference type="OrthoDB" id="3215314at2759"/>
<dbReference type="Proteomes" id="UP000620124">
    <property type="component" value="Unassembled WGS sequence"/>
</dbReference>
<organism evidence="2 3">
    <name type="scientific">Mycena venus</name>
    <dbReference type="NCBI Taxonomy" id="2733690"/>
    <lineage>
        <taxon>Eukaryota</taxon>
        <taxon>Fungi</taxon>
        <taxon>Dikarya</taxon>
        <taxon>Basidiomycota</taxon>
        <taxon>Agaricomycotina</taxon>
        <taxon>Agaricomycetes</taxon>
        <taxon>Agaricomycetidae</taxon>
        <taxon>Agaricales</taxon>
        <taxon>Marasmiineae</taxon>
        <taxon>Mycenaceae</taxon>
        <taxon>Mycena</taxon>
    </lineage>
</organism>
<feature type="region of interest" description="Disordered" evidence="1">
    <location>
        <begin position="511"/>
        <end position="627"/>
    </location>
</feature>